<dbReference type="InterPro" id="IPR013325">
    <property type="entry name" value="RNA_pol_sigma_r2"/>
</dbReference>
<dbReference type="GO" id="GO:0016987">
    <property type="term" value="F:sigma factor activity"/>
    <property type="evidence" value="ECO:0007669"/>
    <property type="project" value="UniProtKB-KW"/>
</dbReference>
<dbReference type="InterPro" id="IPR013249">
    <property type="entry name" value="RNA_pol_sigma70_r4_t2"/>
</dbReference>
<dbReference type="Proteomes" id="UP000199041">
    <property type="component" value="Unassembled WGS sequence"/>
</dbReference>
<dbReference type="STRING" id="551991.SAMN05192529_14112"/>
<dbReference type="PANTHER" id="PTHR43133">
    <property type="entry name" value="RNA POLYMERASE ECF-TYPE SIGMA FACTO"/>
    <property type="match status" value="1"/>
</dbReference>
<dbReference type="CDD" id="cd06171">
    <property type="entry name" value="Sigma70_r4"/>
    <property type="match status" value="1"/>
</dbReference>
<protein>
    <submittedName>
        <fullName evidence="7">RNA polymerase sigma-70 factor, ECF subfamily</fullName>
    </submittedName>
</protein>
<dbReference type="SUPFAM" id="SSF88659">
    <property type="entry name" value="Sigma3 and sigma4 domains of RNA polymerase sigma factors"/>
    <property type="match status" value="1"/>
</dbReference>
<dbReference type="GO" id="GO:0006352">
    <property type="term" value="P:DNA-templated transcription initiation"/>
    <property type="evidence" value="ECO:0007669"/>
    <property type="project" value="InterPro"/>
</dbReference>
<evidence type="ECO:0000259" key="6">
    <source>
        <dbReference type="Pfam" id="PF08281"/>
    </source>
</evidence>
<dbReference type="Pfam" id="PF04542">
    <property type="entry name" value="Sigma70_r2"/>
    <property type="match status" value="1"/>
</dbReference>
<dbReference type="InterPro" id="IPR036388">
    <property type="entry name" value="WH-like_DNA-bd_sf"/>
</dbReference>
<dbReference type="Gene3D" id="1.10.1740.10">
    <property type="match status" value="1"/>
</dbReference>
<name>A0A1H4D118_9BACT</name>
<sequence length="205" mass="23953">MEIQEEQLISQLTKGAEQAYQYIYDHYYVSLCHLANKYLQDGSQAEMIVGDAIFHLWEIREKVQIKTSLLGYLINSVRNRSLNYLALARVRSEVPMSRLVTASGFEQPGYATSKDHALESMYQKELNQELEKALGTLSTECKTVFLKSRLEEKKYEEISQELGISVNTVKYHIKNALRLLRERVHQYPAIFVLLYLFFENDYPHF</sequence>
<dbReference type="OrthoDB" id="1100095at2"/>
<keyword evidence="4" id="KW-0804">Transcription</keyword>
<dbReference type="InterPro" id="IPR013324">
    <property type="entry name" value="RNA_pol_sigma_r3/r4-like"/>
</dbReference>
<dbReference type="AlphaFoldDB" id="A0A1H4D118"/>
<evidence type="ECO:0000256" key="4">
    <source>
        <dbReference type="ARBA" id="ARBA00023163"/>
    </source>
</evidence>
<dbReference type="EMBL" id="FNQY01000041">
    <property type="protein sequence ID" value="SEA66317.1"/>
    <property type="molecule type" value="Genomic_DNA"/>
</dbReference>
<evidence type="ECO:0000313" key="7">
    <source>
        <dbReference type="EMBL" id="SEA66317.1"/>
    </source>
</evidence>
<keyword evidence="8" id="KW-1185">Reference proteome</keyword>
<dbReference type="InterPro" id="IPR007627">
    <property type="entry name" value="RNA_pol_sigma70_r2"/>
</dbReference>
<dbReference type="SUPFAM" id="SSF88946">
    <property type="entry name" value="Sigma2 domain of RNA polymerase sigma factors"/>
    <property type="match status" value="1"/>
</dbReference>
<gene>
    <name evidence="7" type="ORF">SAMN05192529_14112</name>
</gene>
<evidence type="ECO:0000256" key="3">
    <source>
        <dbReference type="ARBA" id="ARBA00023082"/>
    </source>
</evidence>
<feature type="domain" description="RNA polymerase sigma-70 region 2" evidence="5">
    <location>
        <begin position="23"/>
        <end position="86"/>
    </location>
</feature>
<dbReference type="InterPro" id="IPR039425">
    <property type="entry name" value="RNA_pol_sigma-70-like"/>
</dbReference>
<dbReference type="RefSeq" id="WP_091401491.1">
    <property type="nucleotide sequence ID" value="NZ_FNQY01000041.1"/>
</dbReference>
<dbReference type="Pfam" id="PF08281">
    <property type="entry name" value="Sigma70_r4_2"/>
    <property type="match status" value="1"/>
</dbReference>
<evidence type="ECO:0000259" key="5">
    <source>
        <dbReference type="Pfam" id="PF04542"/>
    </source>
</evidence>
<comment type="similarity">
    <text evidence="1">Belongs to the sigma-70 factor family. ECF subfamily.</text>
</comment>
<accession>A0A1H4D118</accession>
<feature type="domain" description="RNA polymerase sigma factor 70 region 4 type 2" evidence="6">
    <location>
        <begin position="128"/>
        <end position="180"/>
    </location>
</feature>
<reference evidence="7 8" key="1">
    <citation type="submission" date="2016-10" db="EMBL/GenBank/DDBJ databases">
        <authorList>
            <person name="de Groot N.N."/>
        </authorList>
    </citation>
    <scope>NUCLEOTIDE SEQUENCE [LARGE SCALE GENOMIC DNA]</scope>
    <source>
        <strain evidence="7 8">Vu-144</strain>
    </source>
</reference>
<dbReference type="GO" id="GO:0003677">
    <property type="term" value="F:DNA binding"/>
    <property type="evidence" value="ECO:0007669"/>
    <property type="project" value="InterPro"/>
</dbReference>
<dbReference type="NCBIfam" id="TIGR02937">
    <property type="entry name" value="sigma70-ECF"/>
    <property type="match status" value="1"/>
</dbReference>
<keyword evidence="3" id="KW-0731">Sigma factor</keyword>
<keyword evidence="2" id="KW-0805">Transcription regulation</keyword>
<evidence type="ECO:0000313" key="8">
    <source>
        <dbReference type="Proteomes" id="UP000199041"/>
    </source>
</evidence>
<dbReference type="Gene3D" id="1.10.10.10">
    <property type="entry name" value="Winged helix-like DNA-binding domain superfamily/Winged helix DNA-binding domain"/>
    <property type="match status" value="1"/>
</dbReference>
<dbReference type="InterPro" id="IPR014327">
    <property type="entry name" value="RNA_pol_sigma70_bacteroid"/>
</dbReference>
<dbReference type="PANTHER" id="PTHR43133:SF46">
    <property type="entry name" value="RNA POLYMERASE SIGMA-70 FACTOR ECF SUBFAMILY"/>
    <property type="match status" value="1"/>
</dbReference>
<proteinExistence type="inferred from homology"/>
<organism evidence="7 8">
    <name type="scientific">Arachidicoccus rhizosphaerae</name>
    <dbReference type="NCBI Taxonomy" id="551991"/>
    <lineage>
        <taxon>Bacteria</taxon>
        <taxon>Pseudomonadati</taxon>
        <taxon>Bacteroidota</taxon>
        <taxon>Chitinophagia</taxon>
        <taxon>Chitinophagales</taxon>
        <taxon>Chitinophagaceae</taxon>
        <taxon>Arachidicoccus</taxon>
    </lineage>
</organism>
<dbReference type="InterPro" id="IPR014284">
    <property type="entry name" value="RNA_pol_sigma-70_dom"/>
</dbReference>
<evidence type="ECO:0000256" key="2">
    <source>
        <dbReference type="ARBA" id="ARBA00023015"/>
    </source>
</evidence>
<dbReference type="NCBIfam" id="TIGR02985">
    <property type="entry name" value="Sig70_bacteroi1"/>
    <property type="match status" value="1"/>
</dbReference>
<evidence type="ECO:0000256" key="1">
    <source>
        <dbReference type="ARBA" id="ARBA00010641"/>
    </source>
</evidence>